<dbReference type="EMBL" id="JAMFTS010005194">
    <property type="protein sequence ID" value="KAJ4733930.1"/>
    <property type="molecule type" value="Genomic_DNA"/>
</dbReference>
<evidence type="ECO:0000313" key="2">
    <source>
        <dbReference type="EMBL" id="KAJ4733930.1"/>
    </source>
</evidence>
<dbReference type="PANTHER" id="PTHR31325">
    <property type="entry name" value="OS01G0798800 PROTEIN-RELATED"/>
    <property type="match status" value="1"/>
</dbReference>
<evidence type="ECO:0000313" key="4">
    <source>
        <dbReference type="Proteomes" id="UP001140206"/>
    </source>
</evidence>
<feature type="region of interest" description="Disordered" evidence="1">
    <location>
        <begin position="469"/>
        <end position="506"/>
    </location>
</feature>
<evidence type="ECO:0000313" key="3">
    <source>
        <dbReference type="EMBL" id="KAJ4810889.1"/>
    </source>
</evidence>
<name>A0AAV8GZD0_9POAL</name>
<feature type="compositionally biased region" description="Polar residues" evidence="1">
    <location>
        <begin position="486"/>
        <end position="506"/>
    </location>
</feature>
<reference evidence="3" key="1">
    <citation type="submission" date="2022-08" db="EMBL/GenBank/DDBJ databases">
        <authorList>
            <person name="Marques A."/>
        </authorList>
    </citation>
    <scope>NUCLEOTIDE SEQUENCE</scope>
    <source>
        <strain evidence="3">RhyPub2mFocal</strain>
        <tissue evidence="3">Leaves</tissue>
    </source>
</reference>
<evidence type="ECO:0000256" key="1">
    <source>
        <dbReference type="SAM" id="MobiDB-lite"/>
    </source>
</evidence>
<sequence length="506" mass="57471">MVFIELIQVQSAGSDWELKKSAAQLVRLLWVSYLVYGNTPLNGLRASLLAVCAYSITFEILTGVASCKAKDSYSIGKNAKLIQNYMKELDDLTTTPLDKCDYIVMGEENHEIDICENGCNLGRIKSNSEGKLTIGRVFQHNSSEDETCTLAHPDWRDTCLSLALSKMLMRRFVNLPLNEVGSRKALEFVREGLVGYIGCNEDIPLERRNGARNPADRVFCIIQNELRIFFSKAPTTEVNKAILNSLKTKFERGGQLTNGETALKRHGIWEHLDFVYRPNTSITEAILVWHIATTLFHLKSPPEKKNDVFEKDRKVALTLSRYCHYLVAFLPELLPDEVEWVKNLYKGVREEISVIGRSSGQETQDPRRRNHYNYMMGEEVTWNEKPVLEKGAKLAKMLLELAASSYDMEGQAGNGTKVWTMLSEFWVEMLLFMAPSDNVKGHEEILENNELITQLWALLTHAGILTRSQFIPPPNCETERNEVTQDRSTNTQHPDNGSESNEITEE</sequence>
<accession>A0AAV8GZD0</accession>
<proteinExistence type="predicted"/>
<gene>
    <name evidence="2" type="ORF">LUZ62_000315</name>
    <name evidence="3" type="ORF">LUZ62_023455</name>
</gene>
<dbReference type="Proteomes" id="UP001140206">
    <property type="component" value="Chromosome 1"/>
</dbReference>
<evidence type="ECO:0008006" key="5">
    <source>
        <dbReference type="Google" id="ProtNLM"/>
    </source>
</evidence>
<comment type="caution">
    <text evidence="3">The sequence shown here is derived from an EMBL/GenBank/DDBJ whole genome shotgun (WGS) entry which is preliminary data.</text>
</comment>
<dbReference type="AlphaFoldDB" id="A0AAV8GZD0"/>
<keyword evidence="4" id="KW-1185">Reference proteome</keyword>
<dbReference type="InterPro" id="IPR007658">
    <property type="entry name" value="DUF594"/>
</dbReference>
<protein>
    <recommendedName>
        <fullName evidence="5">DUF4220 domain-containing protein</fullName>
    </recommendedName>
</protein>
<organism evidence="3 4">
    <name type="scientific">Rhynchospora pubera</name>
    <dbReference type="NCBI Taxonomy" id="906938"/>
    <lineage>
        <taxon>Eukaryota</taxon>
        <taxon>Viridiplantae</taxon>
        <taxon>Streptophyta</taxon>
        <taxon>Embryophyta</taxon>
        <taxon>Tracheophyta</taxon>
        <taxon>Spermatophyta</taxon>
        <taxon>Magnoliopsida</taxon>
        <taxon>Liliopsida</taxon>
        <taxon>Poales</taxon>
        <taxon>Cyperaceae</taxon>
        <taxon>Cyperoideae</taxon>
        <taxon>Rhynchosporeae</taxon>
        <taxon>Rhynchospora</taxon>
    </lineage>
</organism>
<dbReference type="EMBL" id="JAMFTS010000001">
    <property type="protein sequence ID" value="KAJ4810889.1"/>
    <property type="molecule type" value="Genomic_DNA"/>
</dbReference>
<dbReference type="Pfam" id="PF04578">
    <property type="entry name" value="DUF594"/>
    <property type="match status" value="1"/>
</dbReference>